<evidence type="ECO:0000259" key="2">
    <source>
        <dbReference type="PROSITE" id="PS51782"/>
    </source>
</evidence>
<keyword evidence="1" id="KW-1133">Transmembrane helix</keyword>
<feature type="domain" description="LysM" evidence="2">
    <location>
        <begin position="34"/>
        <end position="85"/>
    </location>
</feature>
<dbReference type="Pfam" id="PF01476">
    <property type="entry name" value="LysM"/>
    <property type="match status" value="1"/>
</dbReference>
<dbReference type="PROSITE" id="PS51782">
    <property type="entry name" value="LYSM"/>
    <property type="match status" value="1"/>
</dbReference>
<dbReference type="InterPro" id="IPR036779">
    <property type="entry name" value="LysM_dom_sf"/>
</dbReference>
<evidence type="ECO:0000256" key="1">
    <source>
        <dbReference type="SAM" id="Phobius"/>
    </source>
</evidence>
<proteinExistence type="predicted"/>
<protein>
    <submittedName>
        <fullName evidence="3">LysM peptidoglycan-binding domain-containing protein</fullName>
    </submittedName>
</protein>
<accession>A0ABY9JY48</accession>
<keyword evidence="1" id="KW-0472">Membrane</keyword>
<sequence>MDKYSISFYFLFIVVVAVGFGALVESEEELDNYVMIEVQSGDSLWNLSKQFQDYHSLSDSEFVNWVEEKNELIDEKIQTGERLIIPIQVEEEHVENDYVTLSGCSKMKGETSQKNGQHCTFLVHEE</sequence>
<keyword evidence="4" id="KW-1185">Reference proteome</keyword>
<dbReference type="InterPro" id="IPR018392">
    <property type="entry name" value="LysM"/>
</dbReference>
<dbReference type="RefSeq" id="WP_226538247.1">
    <property type="nucleotide sequence ID" value="NZ_CP129013.1"/>
</dbReference>
<evidence type="ECO:0000313" key="3">
    <source>
        <dbReference type="EMBL" id="WLR43457.1"/>
    </source>
</evidence>
<dbReference type="EMBL" id="CP129013">
    <property type="protein sequence ID" value="WLR43457.1"/>
    <property type="molecule type" value="Genomic_DNA"/>
</dbReference>
<name>A0ABY9JY48_9BACI</name>
<dbReference type="Gene3D" id="3.10.350.10">
    <property type="entry name" value="LysM domain"/>
    <property type="match status" value="1"/>
</dbReference>
<dbReference type="CDD" id="cd00118">
    <property type="entry name" value="LysM"/>
    <property type="match status" value="1"/>
</dbReference>
<gene>
    <name evidence="3" type="ORF">LC087_04605</name>
</gene>
<organism evidence="3 4">
    <name type="scientific">Bacillus carboniphilus</name>
    <dbReference type="NCBI Taxonomy" id="86663"/>
    <lineage>
        <taxon>Bacteria</taxon>
        <taxon>Bacillati</taxon>
        <taxon>Bacillota</taxon>
        <taxon>Bacilli</taxon>
        <taxon>Bacillales</taxon>
        <taxon>Bacillaceae</taxon>
        <taxon>Bacillus</taxon>
    </lineage>
</organism>
<reference evidence="3 4" key="1">
    <citation type="submission" date="2023-06" db="EMBL/GenBank/DDBJ databases">
        <title>Five Gram-positive bacteria isolated from mangrove sediments in Shenzhen, Guangdong, China.</title>
        <authorList>
            <person name="Yu S."/>
            <person name="Zheng W."/>
            <person name="Huang Y."/>
        </authorList>
    </citation>
    <scope>NUCLEOTIDE SEQUENCE [LARGE SCALE GENOMIC DNA]</scope>
    <source>
        <strain evidence="3 4">SaN35-3</strain>
    </source>
</reference>
<evidence type="ECO:0000313" key="4">
    <source>
        <dbReference type="Proteomes" id="UP001197974"/>
    </source>
</evidence>
<dbReference type="Proteomes" id="UP001197974">
    <property type="component" value="Chromosome"/>
</dbReference>
<keyword evidence="1" id="KW-0812">Transmembrane</keyword>
<feature type="transmembrane region" description="Helical" evidence="1">
    <location>
        <begin position="6"/>
        <end position="24"/>
    </location>
</feature>